<dbReference type="GO" id="GO:0004029">
    <property type="term" value="F:aldehyde dehydrogenase (NAD+) activity"/>
    <property type="evidence" value="ECO:0007669"/>
    <property type="project" value="TreeGrafter"/>
</dbReference>
<comment type="similarity">
    <text evidence="1 4 7">Belongs to the aldehyde dehydrogenase family.</text>
</comment>
<protein>
    <recommendedName>
        <fullName evidence="4">Aldehyde dehydrogenase</fullName>
    </recommendedName>
</protein>
<keyword evidence="3" id="KW-0520">NAD</keyword>
<dbReference type="GO" id="GO:0005737">
    <property type="term" value="C:cytoplasm"/>
    <property type="evidence" value="ECO:0007669"/>
    <property type="project" value="TreeGrafter"/>
</dbReference>
<evidence type="ECO:0000259" key="8">
    <source>
        <dbReference type="Pfam" id="PF00171"/>
    </source>
</evidence>
<dbReference type="InterPro" id="IPR016160">
    <property type="entry name" value="Ald_DH_CS_CYS"/>
</dbReference>
<dbReference type="Gene3D" id="3.40.605.10">
    <property type="entry name" value="Aldehyde Dehydrogenase, Chain A, domain 1"/>
    <property type="match status" value="1"/>
</dbReference>
<dbReference type="GO" id="GO:0006081">
    <property type="term" value="P:aldehyde metabolic process"/>
    <property type="evidence" value="ECO:0007669"/>
    <property type="project" value="InterPro"/>
</dbReference>
<dbReference type="InterPro" id="IPR016163">
    <property type="entry name" value="Ald_DH_C"/>
</dbReference>
<dbReference type="AlphaFoldDB" id="A0A285CRG5"/>
<dbReference type="InterPro" id="IPR015590">
    <property type="entry name" value="Aldehyde_DH_dom"/>
</dbReference>
<gene>
    <name evidence="9" type="ORF">SAMN05878503_10578</name>
</gene>
<dbReference type="SUPFAM" id="SSF53720">
    <property type="entry name" value="ALDH-like"/>
    <property type="match status" value="1"/>
</dbReference>
<dbReference type="PROSITE" id="PS00070">
    <property type="entry name" value="ALDEHYDE_DEHYDR_CYS"/>
    <property type="match status" value="1"/>
</dbReference>
<organism evidence="9 10">
    <name type="scientific">Cereibacter ovatus</name>
    <dbReference type="NCBI Taxonomy" id="439529"/>
    <lineage>
        <taxon>Bacteria</taxon>
        <taxon>Pseudomonadati</taxon>
        <taxon>Pseudomonadota</taxon>
        <taxon>Alphaproteobacteria</taxon>
        <taxon>Rhodobacterales</taxon>
        <taxon>Paracoccaceae</taxon>
        <taxon>Cereibacter</taxon>
    </lineage>
</organism>
<evidence type="ECO:0000256" key="3">
    <source>
        <dbReference type="ARBA" id="ARBA00023027"/>
    </source>
</evidence>
<dbReference type="InterPro" id="IPR029510">
    <property type="entry name" value="Ald_DH_CS_GLU"/>
</dbReference>
<reference evidence="10" key="1">
    <citation type="submission" date="2017-08" db="EMBL/GenBank/DDBJ databases">
        <authorList>
            <person name="Varghese N."/>
            <person name="Submissions S."/>
        </authorList>
    </citation>
    <scope>NUCLEOTIDE SEQUENCE [LARGE SCALE GENOMIC DNA]</scope>
    <source>
        <strain evidence="10">JA234</strain>
    </source>
</reference>
<evidence type="ECO:0000256" key="4">
    <source>
        <dbReference type="PIRNR" id="PIRNR036492"/>
    </source>
</evidence>
<dbReference type="EMBL" id="OAOQ01000005">
    <property type="protein sequence ID" value="SNX70169.1"/>
    <property type="molecule type" value="Genomic_DNA"/>
</dbReference>
<evidence type="ECO:0000256" key="2">
    <source>
        <dbReference type="ARBA" id="ARBA00023002"/>
    </source>
</evidence>
<dbReference type="PANTHER" id="PTHR43570">
    <property type="entry name" value="ALDEHYDE DEHYDROGENASE"/>
    <property type="match status" value="1"/>
</dbReference>
<evidence type="ECO:0000313" key="10">
    <source>
        <dbReference type="Proteomes" id="UP000219467"/>
    </source>
</evidence>
<dbReference type="PROSITE" id="PS00687">
    <property type="entry name" value="ALDEHYDE_DEHYDR_GLU"/>
    <property type="match status" value="1"/>
</dbReference>
<dbReference type="Proteomes" id="UP000219467">
    <property type="component" value="Unassembled WGS sequence"/>
</dbReference>
<dbReference type="OrthoDB" id="9812625at2"/>
<evidence type="ECO:0000256" key="1">
    <source>
        <dbReference type="ARBA" id="ARBA00009986"/>
    </source>
</evidence>
<dbReference type="CDD" id="cd07133">
    <property type="entry name" value="ALDH_CALDH_CalB"/>
    <property type="match status" value="1"/>
</dbReference>
<proteinExistence type="inferred from homology"/>
<dbReference type="InterPro" id="IPR016161">
    <property type="entry name" value="Ald_DH/histidinol_DH"/>
</dbReference>
<dbReference type="InterPro" id="IPR016162">
    <property type="entry name" value="Ald_DH_N"/>
</dbReference>
<evidence type="ECO:0000256" key="5">
    <source>
        <dbReference type="PIRSR" id="PIRSR036492-1"/>
    </source>
</evidence>
<evidence type="ECO:0000256" key="7">
    <source>
        <dbReference type="RuleBase" id="RU003345"/>
    </source>
</evidence>
<dbReference type="Pfam" id="PF00171">
    <property type="entry name" value="Aldedh"/>
    <property type="match status" value="1"/>
</dbReference>
<accession>A0A285CRG5</accession>
<feature type="active site" evidence="5 6">
    <location>
        <position position="210"/>
    </location>
</feature>
<dbReference type="Gene3D" id="3.40.309.10">
    <property type="entry name" value="Aldehyde Dehydrogenase, Chain A, domain 2"/>
    <property type="match status" value="1"/>
</dbReference>
<evidence type="ECO:0000313" key="9">
    <source>
        <dbReference type="EMBL" id="SNX70169.1"/>
    </source>
</evidence>
<dbReference type="InterPro" id="IPR012394">
    <property type="entry name" value="Aldehyde_DH_NAD(P)"/>
</dbReference>
<sequence length="465" mass="49868">MDTTLLLDALRRAHLADPDPDAPIRIDRLRRLETALQAWESRLVAAIHADFGHRSAAESGLFDITLPIADIRFARRSLRRWMRPRRVAVPAYLQPAKALLRPQPLGVVGIIAPWNFPVYLTAGPLAMVLAAGNRAMVKPSELTPATADVLNALLTETFAPDEVACVTGGPDVAANVAALPFDHLVFTGSTAVGRKVAEAAARNLTPVTLELGGKSPAILAASADPQRAARRIAWGKLANAGQICIAPDYALVHRPLIGPFVDSLAEAMRRMLPEGAASADYGAIVSDRHRTRLESLLAEAEAAGARVIRPVGAAPGPGLRRMAPAIVLDPPPDLRLMQEEIFGPILPVIAYDSRDEALARVADGPRPLALYLFAEAAEDRQAWIARSLAGGMAVNDTLLHVACNGLPFGGVGASGTGSWHGEDGFRRFSHMKPVLIQSRLNGGFLMEPPFSGWKARALRIFRRIV</sequence>
<feature type="active site" evidence="5">
    <location>
        <position position="244"/>
    </location>
</feature>
<keyword evidence="10" id="KW-1185">Reference proteome</keyword>
<feature type="domain" description="Aldehyde dehydrogenase" evidence="8">
    <location>
        <begin position="22"/>
        <end position="433"/>
    </location>
</feature>
<dbReference type="PANTHER" id="PTHR43570:SF20">
    <property type="entry name" value="ALDEHYDE DEHYDROGENASE ALDX-RELATED"/>
    <property type="match status" value="1"/>
</dbReference>
<dbReference type="PIRSF" id="PIRSF036492">
    <property type="entry name" value="ALDH"/>
    <property type="match status" value="1"/>
</dbReference>
<evidence type="ECO:0000256" key="6">
    <source>
        <dbReference type="PROSITE-ProRule" id="PRU10007"/>
    </source>
</evidence>
<name>A0A285CRG5_9RHOB</name>
<keyword evidence="2 4" id="KW-0560">Oxidoreductase</keyword>